<dbReference type="Pfam" id="PF12802">
    <property type="entry name" value="MarR_2"/>
    <property type="match status" value="1"/>
</dbReference>
<dbReference type="GO" id="GO:0006950">
    <property type="term" value="P:response to stress"/>
    <property type="evidence" value="ECO:0007669"/>
    <property type="project" value="TreeGrafter"/>
</dbReference>
<dbReference type="InterPro" id="IPR036388">
    <property type="entry name" value="WH-like_DNA-bd_sf"/>
</dbReference>
<dbReference type="PANTHER" id="PTHR33164:SF64">
    <property type="entry name" value="TRANSCRIPTIONAL REGULATOR SLYA"/>
    <property type="match status" value="1"/>
</dbReference>
<evidence type="ECO:0000256" key="3">
    <source>
        <dbReference type="ARBA" id="ARBA00023163"/>
    </source>
</evidence>
<evidence type="ECO:0000259" key="5">
    <source>
        <dbReference type="PROSITE" id="PS50995"/>
    </source>
</evidence>
<dbReference type="OrthoDB" id="32523at2"/>
<reference evidence="6 7" key="1">
    <citation type="submission" date="2018-01" db="EMBL/GenBank/DDBJ databases">
        <title>Whole genome analyses suggest that Burkholderia sensu lato contains two further novel genera in the rhizoxinica-symbiotica group Mycetohabitans gen. nov., and Trinickia gen. nov.: implications for the evolution of diazotrophy and nodulation in the Burkholderiaceae.</title>
        <authorList>
            <person name="Estrada-de los Santos P."/>
            <person name="Palmer M."/>
            <person name="Chavez-Ramirez B."/>
            <person name="Beukes C."/>
            <person name="Steenkamp E.T."/>
            <person name="Hirsch A.M."/>
            <person name="Manyaka P."/>
            <person name="Maluk M."/>
            <person name="Lafos M."/>
            <person name="Crook M."/>
            <person name="Gross E."/>
            <person name="Simon M.F."/>
            <person name="Bueno dos Reis Junior F."/>
            <person name="Poole P.S."/>
            <person name="Venter S.N."/>
            <person name="James E.K."/>
        </authorList>
    </citation>
    <scope>NUCLEOTIDE SEQUENCE [LARGE SCALE GENOMIC DNA]</scope>
    <source>
        <strain evidence="6 7">JPY 581</strain>
    </source>
</reference>
<dbReference type="InterPro" id="IPR036390">
    <property type="entry name" value="WH_DNA-bd_sf"/>
</dbReference>
<name>A0A2N7WLW9_9BURK</name>
<dbReference type="RefSeq" id="WP_083925753.1">
    <property type="nucleotide sequence ID" value="NZ_KB890190.1"/>
</dbReference>
<dbReference type="PROSITE" id="PS01117">
    <property type="entry name" value="HTH_MARR_1"/>
    <property type="match status" value="1"/>
</dbReference>
<dbReference type="GO" id="GO:0003700">
    <property type="term" value="F:DNA-binding transcription factor activity"/>
    <property type="evidence" value="ECO:0007669"/>
    <property type="project" value="InterPro"/>
</dbReference>
<dbReference type="PANTHER" id="PTHR33164">
    <property type="entry name" value="TRANSCRIPTIONAL REGULATOR, MARR FAMILY"/>
    <property type="match status" value="1"/>
</dbReference>
<keyword evidence="2" id="KW-0238">DNA-binding</keyword>
<keyword evidence="1" id="KW-0805">Transcription regulation</keyword>
<dbReference type="PRINTS" id="PR00598">
    <property type="entry name" value="HTHMARR"/>
</dbReference>
<evidence type="ECO:0000256" key="4">
    <source>
        <dbReference type="SAM" id="MobiDB-lite"/>
    </source>
</evidence>
<dbReference type="InterPro" id="IPR023187">
    <property type="entry name" value="Tscrpt_reg_MarR-type_CS"/>
</dbReference>
<proteinExistence type="predicted"/>
<dbReference type="Proteomes" id="UP000235777">
    <property type="component" value="Unassembled WGS sequence"/>
</dbReference>
<feature type="domain" description="HTH marR-type" evidence="5">
    <location>
        <begin position="35"/>
        <end position="167"/>
    </location>
</feature>
<dbReference type="EMBL" id="PNYC01000031">
    <property type="protein sequence ID" value="PMS30459.1"/>
    <property type="molecule type" value="Genomic_DNA"/>
</dbReference>
<gene>
    <name evidence="6" type="ORF">C0Z20_29945</name>
</gene>
<dbReference type="AlphaFoldDB" id="A0A2N7WLW9"/>
<sequence length="187" mass="21134">MDNETAIRTTSTVAGTTREKTRPYAEGSRDEENWDQRLGFLMHDVSRLRRLVFDSFVEPLGVTRSQWWVIAHLSRHDGMMQSDLANVLELGKAALGGLVDRLEASGFIERRADGSDRRVKRVYLTPSGNGLVNQMRAMSHEMNERILADLDHSRRQQLAELLQQVKRNLLVLKRESEGTGSAASADE</sequence>
<comment type="caution">
    <text evidence="6">The sequence shown here is derived from an EMBL/GenBank/DDBJ whole genome shotgun (WGS) entry which is preliminary data.</text>
</comment>
<keyword evidence="7" id="KW-1185">Reference proteome</keyword>
<evidence type="ECO:0000256" key="1">
    <source>
        <dbReference type="ARBA" id="ARBA00023015"/>
    </source>
</evidence>
<dbReference type="InterPro" id="IPR039422">
    <property type="entry name" value="MarR/SlyA-like"/>
</dbReference>
<feature type="compositionally biased region" description="Polar residues" evidence="4">
    <location>
        <begin position="1"/>
        <end position="15"/>
    </location>
</feature>
<dbReference type="SMART" id="SM00347">
    <property type="entry name" value="HTH_MARR"/>
    <property type="match status" value="1"/>
</dbReference>
<protein>
    <submittedName>
        <fullName evidence="6">MarR family transcriptional regulator</fullName>
    </submittedName>
</protein>
<feature type="compositionally biased region" description="Basic and acidic residues" evidence="4">
    <location>
        <begin position="17"/>
        <end position="29"/>
    </location>
</feature>
<dbReference type="Gene3D" id="1.10.10.10">
    <property type="entry name" value="Winged helix-like DNA-binding domain superfamily/Winged helix DNA-binding domain"/>
    <property type="match status" value="1"/>
</dbReference>
<feature type="region of interest" description="Disordered" evidence="4">
    <location>
        <begin position="1"/>
        <end position="29"/>
    </location>
</feature>
<organism evidence="6 7">
    <name type="scientific">Trinickia symbiotica</name>
    <dbReference type="NCBI Taxonomy" id="863227"/>
    <lineage>
        <taxon>Bacteria</taxon>
        <taxon>Pseudomonadati</taxon>
        <taxon>Pseudomonadota</taxon>
        <taxon>Betaproteobacteria</taxon>
        <taxon>Burkholderiales</taxon>
        <taxon>Burkholderiaceae</taxon>
        <taxon>Trinickia</taxon>
    </lineage>
</organism>
<accession>A0A2N7WLW9</accession>
<keyword evidence="3" id="KW-0804">Transcription</keyword>
<evidence type="ECO:0000256" key="2">
    <source>
        <dbReference type="ARBA" id="ARBA00023125"/>
    </source>
</evidence>
<dbReference type="PROSITE" id="PS50995">
    <property type="entry name" value="HTH_MARR_2"/>
    <property type="match status" value="1"/>
</dbReference>
<evidence type="ECO:0000313" key="7">
    <source>
        <dbReference type="Proteomes" id="UP000235777"/>
    </source>
</evidence>
<dbReference type="InterPro" id="IPR000835">
    <property type="entry name" value="HTH_MarR-typ"/>
</dbReference>
<dbReference type="GO" id="GO:0003677">
    <property type="term" value="F:DNA binding"/>
    <property type="evidence" value="ECO:0007669"/>
    <property type="project" value="UniProtKB-KW"/>
</dbReference>
<evidence type="ECO:0000313" key="6">
    <source>
        <dbReference type="EMBL" id="PMS30459.1"/>
    </source>
</evidence>
<dbReference type="SUPFAM" id="SSF46785">
    <property type="entry name" value="Winged helix' DNA-binding domain"/>
    <property type="match status" value="1"/>
</dbReference>
<dbReference type="STRING" id="863227.GCA_000373005_04125"/>